<dbReference type="InterPro" id="IPR003961">
    <property type="entry name" value="FN3_dom"/>
</dbReference>
<feature type="transmembrane region" description="Helical" evidence="9">
    <location>
        <begin position="484"/>
        <end position="504"/>
    </location>
</feature>
<keyword evidence="2" id="KW-0964">Secreted</keyword>
<keyword evidence="10" id="KW-0732">Signal</keyword>
<dbReference type="PROSITE" id="PS50853">
    <property type="entry name" value="FN3"/>
    <property type="match status" value="1"/>
</dbReference>
<proteinExistence type="inferred from homology"/>
<dbReference type="Pfam" id="PF13927">
    <property type="entry name" value="Ig_3"/>
    <property type="match status" value="1"/>
</dbReference>
<dbReference type="Pfam" id="PF00047">
    <property type="entry name" value="ig"/>
    <property type="match status" value="1"/>
</dbReference>
<evidence type="ECO:0000313" key="14">
    <source>
        <dbReference type="Proteomes" id="UP001231518"/>
    </source>
</evidence>
<evidence type="ECO:0000256" key="6">
    <source>
        <dbReference type="ARBA" id="ARBA00061228"/>
    </source>
</evidence>
<evidence type="ECO:0000259" key="12">
    <source>
        <dbReference type="PROSITE" id="PS50853"/>
    </source>
</evidence>
<dbReference type="InterPro" id="IPR007110">
    <property type="entry name" value="Ig-like_dom"/>
</dbReference>
<evidence type="ECO:0000256" key="7">
    <source>
        <dbReference type="ARBA" id="ARBA00068688"/>
    </source>
</evidence>
<gene>
    <name evidence="13" type="ORF">PYW07_002165</name>
</gene>
<name>A0AAD8DT69_MYTSE</name>
<dbReference type="GO" id="GO:0007156">
    <property type="term" value="P:homophilic cell adhesion via plasma membrane adhesion molecules"/>
    <property type="evidence" value="ECO:0007669"/>
    <property type="project" value="TreeGrafter"/>
</dbReference>
<dbReference type="SMART" id="SM00406">
    <property type="entry name" value="IGv"/>
    <property type="match status" value="2"/>
</dbReference>
<keyword evidence="9" id="KW-0812">Transmembrane</keyword>
<dbReference type="InterPro" id="IPR013151">
    <property type="entry name" value="Immunoglobulin_dom"/>
</dbReference>
<evidence type="ECO:0000313" key="13">
    <source>
        <dbReference type="EMBL" id="KAJ8721390.1"/>
    </source>
</evidence>
<keyword evidence="3" id="KW-1015">Disulfide bond</keyword>
<evidence type="ECO:0000256" key="2">
    <source>
        <dbReference type="ARBA" id="ARBA00022525"/>
    </source>
</evidence>
<keyword evidence="4" id="KW-0325">Glycoprotein</keyword>
<comment type="similarity">
    <text evidence="6">Belongs to the hemolin family.</text>
</comment>
<feature type="signal peptide" evidence="10">
    <location>
        <begin position="1"/>
        <end position="20"/>
    </location>
</feature>
<comment type="subcellular location">
    <subcellularLocation>
        <location evidence="1">Secreted</location>
    </subcellularLocation>
</comment>
<dbReference type="CDD" id="cd00063">
    <property type="entry name" value="FN3"/>
    <property type="match status" value="1"/>
</dbReference>
<dbReference type="InterPro" id="IPR003599">
    <property type="entry name" value="Ig_sub"/>
</dbReference>
<keyword evidence="14" id="KW-1185">Reference proteome</keyword>
<dbReference type="SMART" id="SM00409">
    <property type="entry name" value="IG"/>
    <property type="match status" value="2"/>
</dbReference>
<dbReference type="InterPro" id="IPR036179">
    <property type="entry name" value="Ig-like_dom_sf"/>
</dbReference>
<evidence type="ECO:0000256" key="3">
    <source>
        <dbReference type="ARBA" id="ARBA00023157"/>
    </source>
</evidence>
<dbReference type="InterPro" id="IPR003598">
    <property type="entry name" value="Ig_sub2"/>
</dbReference>
<feature type="domain" description="Ig-like" evidence="11">
    <location>
        <begin position="133"/>
        <end position="213"/>
    </location>
</feature>
<comment type="caution">
    <text evidence="13">The sequence shown here is derived from an EMBL/GenBank/DDBJ whole genome shotgun (WGS) entry which is preliminary data.</text>
</comment>
<dbReference type="CDD" id="cd00096">
    <property type="entry name" value="Ig"/>
    <property type="match status" value="1"/>
</dbReference>
<organism evidence="13 14">
    <name type="scientific">Mythimna separata</name>
    <name type="common">Oriental armyworm</name>
    <name type="synonym">Pseudaletia separata</name>
    <dbReference type="NCBI Taxonomy" id="271217"/>
    <lineage>
        <taxon>Eukaryota</taxon>
        <taxon>Metazoa</taxon>
        <taxon>Ecdysozoa</taxon>
        <taxon>Arthropoda</taxon>
        <taxon>Hexapoda</taxon>
        <taxon>Insecta</taxon>
        <taxon>Pterygota</taxon>
        <taxon>Neoptera</taxon>
        <taxon>Endopterygota</taxon>
        <taxon>Lepidoptera</taxon>
        <taxon>Glossata</taxon>
        <taxon>Ditrysia</taxon>
        <taxon>Noctuoidea</taxon>
        <taxon>Noctuidae</taxon>
        <taxon>Noctuinae</taxon>
        <taxon>Hadenini</taxon>
        <taxon>Mythimna</taxon>
    </lineage>
</organism>
<reference evidence="13" key="1">
    <citation type="submission" date="2023-03" db="EMBL/GenBank/DDBJ databases">
        <title>Chromosome-level genomes of two armyworms, Mythimna separata and Mythimna loreyi, provide insights into the biosynthesis and reception of sex pheromones.</title>
        <authorList>
            <person name="Zhao H."/>
        </authorList>
    </citation>
    <scope>NUCLEOTIDE SEQUENCE</scope>
    <source>
        <strain evidence="13">BeijingLab</strain>
        <tissue evidence="13">Pupa</tissue>
    </source>
</reference>
<keyword evidence="5" id="KW-0393">Immunoglobulin domain</keyword>
<dbReference type="SUPFAM" id="SSF49265">
    <property type="entry name" value="Fibronectin type III"/>
    <property type="match status" value="1"/>
</dbReference>
<dbReference type="GO" id="GO:0007411">
    <property type="term" value="P:axon guidance"/>
    <property type="evidence" value="ECO:0007669"/>
    <property type="project" value="TreeGrafter"/>
</dbReference>
<dbReference type="SUPFAM" id="SSF48726">
    <property type="entry name" value="Immunoglobulin"/>
    <property type="match status" value="3"/>
</dbReference>
<dbReference type="PANTHER" id="PTHR10075">
    <property type="entry name" value="BASIGIN RELATED"/>
    <property type="match status" value="1"/>
</dbReference>
<dbReference type="GO" id="GO:0070593">
    <property type="term" value="P:dendrite self-avoidance"/>
    <property type="evidence" value="ECO:0007669"/>
    <property type="project" value="TreeGrafter"/>
</dbReference>
<feature type="region of interest" description="Disordered" evidence="8">
    <location>
        <begin position="446"/>
        <end position="477"/>
    </location>
</feature>
<evidence type="ECO:0000256" key="1">
    <source>
        <dbReference type="ARBA" id="ARBA00004613"/>
    </source>
</evidence>
<keyword evidence="9" id="KW-0472">Membrane</keyword>
<dbReference type="GO" id="GO:0098632">
    <property type="term" value="F:cell-cell adhesion mediator activity"/>
    <property type="evidence" value="ECO:0007669"/>
    <property type="project" value="TreeGrafter"/>
</dbReference>
<evidence type="ECO:0000256" key="9">
    <source>
        <dbReference type="SAM" id="Phobius"/>
    </source>
</evidence>
<protein>
    <recommendedName>
        <fullName evidence="7">Hemolin</fullName>
    </recommendedName>
</protein>
<feature type="chain" id="PRO_5042146237" description="Hemolin" evidence="10">
    <location>
        <begin position="21"/>
        <end position="508"/>
    </location>
</feature>
<accession>A0AAD8DT69</accession>
<dbReference type="GO" id="GO:0005886">
    <property type="term" value="C:plasma membrane"/>
    <property type="evidence" value="ECO:0007669"/>
    <property type="project" value="TreeGrafter"/>
</dbReference>
<sequence length="508" mass="57259">MKWVFYVIVLVWMFYRTVYALKPIKQAIVENTLTVDDVSYGEDDFLKVGGHITISCKPSSKNQKVEWLDPNGHVVKRMPSSRIFSQSHFVSAMRGRPPALVLTITRATVEDSGVYQCRSEDLVQNVTLCVLEPSDFTDTPAELLADMGRSITLSCQAKGDPEPRISWVRNGETISDDDSSGKYRVMTKYNIQGFEGLLTITSLEPEDSGVYTCLNIQESLQAENCSHTSMFNITLNVNYPPIFAGENKTQFVYGNTDELVDIVCSADGYPAPTYRFFKEMSNDVMFEFDQNQIKLLDDGSKAVVTVVANKSTFWKRFKCQATNEHGVSEQYFSVLKADKPKKPDVVSLYNSTSDSVFLNIIWNNDIQFPISAFDVQYLTEGGRSFDVNKPATWKRSKQSEVSADDVLNIDPEINGLVIQLEGLEAETNYWVRLRVTNEVGESLWSDPLKVSTGEKEEEEEAVTEDPEAESEVSEDEGSMTETTFYGIFFFGGIFVVSFVCMFAMRMIK</sequence>
<evidence type="ECO:0000256" key="4">
    <source>
        <dbReference type="ARBA" id="ARBA00023180"/>
    </source>
</evidence>
<evidence type="ECO:0000259" key="11">
    <source>
        <dbReference type="PROSITE" id="PS50835"/>
    </source>
</evidence>
<feature type="compositionally biased region" description="Acidic residues" evidence="8">
    <location>
        <begin position="455"/>
        <end position="477"/>
    </location>
</feature>
<evidence type="ECO:0000256" key="5">
    <source>
        <dbReference type="ARBA" id="ARBA00023319"/>
    </source>
</evidence>
<dbReference type="GO" id="GO:0030424">
    <property type="term" value="C:axon"/>
    <property type="evidence" value="ECO:0007669"/>
    <property type="project" value="TreeGrafter"/>
</dbReference>
<dbReference type="InterPro" id="IPR036116">
    <property type="entry name" value="FN3_sf"/>
</dbReference>
<evidence type="ECO:0000256" key="10">
    <source>
        <dbReference type="SAM" id="SignalP"/>
    </source>
</evidence>
<dbReference type="InterPro" id="IPR013106">
    <property type="entry name" value="Ig_V-set"/>
</dbReference>
<dbReference type="GO" id="GO:0005576">
    <property type="term" value="C:extracellular region"/>
    <property type="evidence" value="ECO:0007669"/>
    <property type="project" value="UniProtKB-SubCell"/>
</dbReference>
<dbReference type="FunFam" id="2.60.40.10:FF:000032">
    <property type="entry name" value="palladin isoform X1"/>
    <property type="match status" value="1"/>
</dbReference>
<evidence type="ECO:0000256" key="8">
    <source>
        <dbReference type="SAM" id="MobiDB-lite"/>
    </source>
</evidence>
<dbReference type="InterPro" id="IPR013783">
    <property type="entry name" value="Ig-like_fold"/>
</dbReference>
<feature type="domain" description="Ig-like" evidence="11">
    <location>
        <begin position="23"/>
        <end position="127"/>
    </location>
</feature>
<dbReference type="SMART" id="SM00408">
    <property type="entry name" value="IGc2"/>
    <property type="match status" value="2"/>
</dbReference>
<keyword evidence="9" id="KW-1133">Transmembrane helix</keyword>
<dbReference type="PROSITE" id="PS50835">
    <property type="entry name" value="IG_LIKE"/>
    <property type="match status" value="2"/>
</dbReference>
<dbReference type="AlphaFoldDB" id="A0AAD8DT69"/>
<dbReference type="EMBL" id="JARGEI010000013">
    <property type="protein sequence ID" value="KAJ8721390.1"/>
    <property type="molecule type" value="Genomic_DNA"/>
</dbReference>
<feature type="domain" description="Fibronectin type-III" evidence="12">
    <location>
        <begin position="342"/>
        <end position="455"/>
    </location>
</feature>
<dbReference type="Proteomes" id="UP001231518">
    <property type="component" value="Chromosome 12"/>
</dbReference>
<dbReference type="PANTHER" id="PTHR10075:SF100">
    <property type="entry name" value="FASCICLIN-2"/>
    <property type="match status" value="1"/>
</dbReference>
<dbReference type="Gene3D" id="2.60.40.10">
    <property type="entry name" value="Immunoglobulins"/>
    <property type="match status" value="4"/>
</dbReference>